<keyword evidence="2 9" id="KW-0004">4Fe-4S</keyword>
<keyword evidence="5 9" id="KW-0479">Metal-binding</keyword>
<keyword evidence="4 9" id="KW-0235">DNA replication</keyword>
<evidence type="ECO:0000256" key="8">
    <source>
        <dbReference type="ARBA" id="ARBA00023125"/>
    </source>
</evidence>
<dbReference type="PIRSF" id="PIRSF009449">
    <property type="entry name" value="DNA_primase_large_subunit"/>
    <property type="match status" value="1"/>
</dbReference>
<keyword evidence="3 9" id="KW-0639">Primosome</keyword>
<feature type="binding site" evidence="10">
    <location>
        <position position="379"/>
    </location>
    <ligand>
        <name>[4Fe-4S] cluster</name>
        <dbReference type="ChEBI" id="CHEBI:49883"/>
    </ligand>
</feature>
<evidence type="ECO:0000256" key="9">
    <source>
        <dbReference type="PIRNR" id="PIRNR009449"/>
    </source>
</evidence>
<dbReference type="OrthoDB" id="421393at2759"/>
<gene>
    <name evidence="12" type="ORF">LIPSTDRAFT_75998</name>
</gene>
<organism evidence="12 13">
    <name type="scientific">Lipomyces starkeyi NRRL Y-11557</name>
    <dbReference type="NCBI Taxonomy" id="675824"/>
    <lineage>
        <taxon>Eukaryota</taxon>
        <taxon>Fungi</taxon>
        <taxon>Dikarya</taxon>
        <taxon>Ascomycota</taxon>
        <taxon>Saccharomycotina</taxon>
        <taxon>Lipomycetes</taxon>
        <taxon>Lipomycetales</taxon>
        <taxon>Lipomycetaceae</taxon>
        <taxon>Lipomyces</taxon>
    </lineage>
</organism>
<dbReference type="InterPro" id="IPR007238">
    <property type="entry name" value="DNA_primase_lsu_euk/arc"/>
</dbReference>
<dbReference type="STRING" id="675824.A0A1E3PV01"/>
<dbReference type="GO" id="GO:0006269">
    <property type="term" value="P:DNA replication, synthesis of primer"/>
    <property type="evidence" value="ECO:0007669"/>
    <property type="project" value="UniProtKB-KW"/>
</dbReference>
<accession>A0A1E3PV01</accession>
<evidence type="ECO:0000256" key="1">
    <source>
        <dbReference type="ARBA" id="ARBA00010564"/>
    </source>
</evidence>
<feature type="binding site" evidence="10">
    <location>
        <position position="396"/>
    </location>
    <ligand>
        <name>[4Fe-4S] cluster</name>
        <dbReference type="ChEBI" id="CHEBI:49883"/>
    </ligand>
</feature>
<keyword evidence="6 9" id="KW-0408">Iron</keyword>
<evidence type="ECO:0000256" key="3">
    <source>
        <dbReference type="ARBA" id="ARBA00022515"/>
    </source>
</evidence>
<evidence type="ECO:0000256" key="6">
    <source>
        <dbReference type="ARBA" id="ARBA00023004"/>
    </source>
</evidence>
<dbReference type="GO" id="GO:0003697">
    <property type="term" value="F:single-stranded DNA binding"/>
    <property type="evidence" value="ECO:0007669"/>
    <property type="project" value="EnsemblFungi"/>
</dbReference>
<evidence type="ECO:0000313" key="13">
    <source>
        <dbReference type="Proteomes" id="UP000094385"/>
    </source>
</evidence>
<protein>
    <recommendedName>
        <fullName evidence="9">DNA primase large subunit</fullName>
    </recommendedName>
</protein>
<dbReference type="GO" id="GO:0046872">
    <property type="term" value="F:metal ion binding"/>
    <property type="evidence" value="ECO:0007669"/>
    <property type="project" value="UniProtKB-UniRule"/>
</dbReference>
<dbReference type="GO" id="GO:0005635">
    <property type="term" value="C:nuclear envelope"/>
    <property type="evidence" value="ECO:0007669"/>
    <property type="project" value="EnsemblFungi"/>
</dbReference>
<dbReference type="GO" id="GO:0006302">
    <property type="term" value="P:double-strand break repair"/>
    <property type="evidence" value="ECO:0007669"/>
    <property type="project" value="EnsemblFungi"/>
</dbReference>
<dbReference type="GO" id="GO:0005658">
    <property type="term" value="C:alpha DNA polymerase:primase complex"/>
    <property type="evidence" value="ECO:0007669"/>
    <property type="project" value="EnsemblFungi"/>
</dbReference>
<keyword evidence="8 9" id="KW-0238">DNA-binding</keyword>
<evidence type="ECO:0000256" key="2">
    <source>
        <dbReference type="ARBA" id="ARBA00022485"/>
    </source>
</evidence>
<keyword evidence="7 9" id="KW-0411">Iron-sulfur</keyword>
<dbReference type="InterPro" id="IPR058560">
    <property type="entry name" value="DNA_primase_C"/>
</dbReference>
<reference evidence="12 13" key="1">
    <citation type="journal article" date="2016" name="Proc. Natl. Acad. Sci. U.S.A.">
        <title>Comparative genomics of biotechnologically important yeasts.</title>
        <authorList>
            <person name="Riley R."/>
            <person name="Haridas S."/>
            <person name="Wolfe K.H."/>
            <person name="Lopes M.R."/>
            <person name="Hittinger C.T."/>
            <person name="Goeker M."/>
            <person name="Salamov A.A."/>
            <person name="Wisecaver J.H."/>
            <person name="Long T.M."/>
            <person name="Calvey C.H."/>
            <person name="Aerts A.L."/>
            <person name="Barry K.W."/>
            <person name="Choi C."/>
            <person name="Clum A."/>
            <person name="Coughlan A.Y."/>
            <person name="Deshpande S."/>
            <person name="Douglass A.P."/>
            <person name="Hanson S.J."/>
            <person name="Klenk H.-P."/>
            <person name="LaButti K.M."/>
            <person name="Lapidus A."/>
            <person name="Lindquist E.A."/>
            <person name="Lipzen A.M."/>
            <person name="Meier-Kolthoff J.P."/>
            <person name="Ohm R.A."/>
            <person name="Otillar R.P."/>
            <person name="Pangilinan J.L."/>
            <person name="Peng Y."/>
            <person name="Rokas A."/>
            <person name="Rosa C.A."/>
            <person name="Scheuner C."/>
            <person name="Sibirny A.A."/>
            <person name="Slot J.C."/>
            <person name="Stielow J.B."/>
            <person name="Sun H."/>
            <person name="Kurtzman C.P."/>
            <person name="Blackwell M."/>
            <person name="Grigoriev I.V."/>
            <person name="Jeffries T.W."/>
        </authorList>
    </citation>
    <scope>NUCLEOTIDE SEQUENCE [LARGE SCALE GENOMIC DNA]</scope>
    <source>
        <strain evidence="12 13">NRRL Y-11557</strain>
    </source>
</reference>
<dbReference type="GO" id="GO:0003899">
    <property type="term" value="F:DNA-directed RNA polymerase activity"/>
    <property type="evidence" value="ECO:0007669"/>
    <property type="project" value="EnsemblFungi"/>
</dbReference>
<dbReference type="InterPro" id="IPR016558">
    <property type="entry name" value="DNA_primase_lsu_euk"/>
</dbReference>
<comment type="similarity">
    <text evidence="1 9">Belongs to the eukaryotic-type primase large subunit family.</text>
</comment>
<dbReference type="Pfam" id="PF04104">
    <property type="entry name" value="DNA_primase_lrg"/>
    <property type="match status" value="1"/>
</dbReference>
<feature type="binding site" evidence="10">
    <location>
        <position position="437"/>
    </location>
    <ligand>
        <name>[4Fe-4S] cluster</name>
        <dbReference type="ChEBI" id="CHEBI:49883"/>
    </ligand>
</feature>
<feature type="binding site" evidence="10">
    <location>
        <position position="301"/>
    </location>
    <ligand>
        <name>[4Fe-4S] cluster</name>
        <dbReference type="ChEBI" id="CHEBI:49883"/>
    </ligand>
</feature>
<comment type="cofactor">
    <cofactor evidence="9">
        <name>[4Fe-4S] cluster</name>
        <dbReference type="ChEBI" id="CHEBI:49883"/>
    </cofactor>
    <text evidence="9">Binds 1 [4Fe-4S] cluster.</text>
</comment>
<sequence length="489" mass="56125">MFRAQKKRALERTNFGKEVIREQDYPDRLNMYLIPPLAEITLDQFEEWALDRLRVLSELETCLFRNRNMKATEQTVKPLLEKYLPLSPNSVSGRVNKGSQLDSERKKDHYSHFILRLAFCRTEELRRRFVKAETILFRMRYTSADIAEQHALLTRYNFGWTLVPEDEKRSLQDFLNSSSSESTTHTQSSNESYFKVPFERVPELIESRKVFIKGGVAYVPASQQLSLILTEFSEKLERALEITARALPRLDEDDRLLPILGHLSKGFVAPEYIPDSSTTAPGHGVVRATQIDSLVPHFPVCMRTIHTALRRDSHLRYFGRQQYGLFLKGIGLSVEEALVFWRTSFSKCTDEKFNKEYRYNIRHNYGLEGNRRNYKPRSCAQILTDAAPGANEYHGCPYRHFSEDNLVAAIQGLGVSDQGVLRGVREDVRNKQYHVACTRVFEATHKAAGVSSPVGVGVGMESVTHPNLYFDRSKQFARQVEAIETESGK</sequence>
<evidence type="ECO:0000313" key="12">
    <source>
        <dbReference type="EMBL" id="ODQ69233.1"/>
    </source>
</evidence>
<feature type="domain" description="DNA primase large subunit C-terminal" evidence="11">
    <location>
        <begin position="297"/>
        <end position="470"/>
    </location>
</feature>
<keyword evidence="13" id="KW-1185">Reference proteome</keyword>
<dbReference type="EMBL" id="KV454304">
    <property type="protein sequence ID" value="ODQ69233.1"/>
    <property type="molecule type" value="Genomic_DNA"/>
</dbReference>
<dbReference type="AlphaFoldDB" id="A0A1E3PV01"/>
<dbReference type="PANTHER" id="PTHR10537:SF3">
    <property type="entry name" value="DNA PRIMASE LARGE SUBUNIT"/>
    <property type="match status" value="1"/>
</dbReference>
<dbReference type="Gene3D" id="1.20.930.80">
    <property type="match status" value="1"/>
</dbReference>
<evidence type="ECO:0000256" key="4">
    <source>
        <dbReference type="ARBA" id="ARBA00022705"/>
    </source>
</evidence>
<evidence type="ECO:0000259" key="11">
    <source>
        <dbReference type="Pfam" id="PF04104"/>
    </source>
</evidence>
<dbReference type="PANTHER" id="PTHR10537">
    <property type="entry name" value="DNA PRIMASE LARGE SUBUNIT"/>
    <property type="match status" value="1"/>
</dbReference>
<evidence type="ECO:0000256" key="7">
    <source>
        <dbReference type="ARBA" id="ARBA00023014"/>
    </source>
</evidence>
<dbReference type="GO" id="GO:0051539">
    <property type="term" value="F:4 iron, 4 sulfur cluster binding"/>
    <property type="evidence" value="ECO:0007669"/>
    <property type="project" value="UniProtKB-UniRule"/>
</dbReference>
<dbReference type="GO" id="GO:0006270">
    <property type="term" value="P:DNA replication initiation"/>
    <property type="evidence" value="ECO:0007669"/>
    <property type="project" value="EnsemblFungi"/>
</dbReference>
<comment type="function">
    <text evidence="9">DNA primase is the polymerase that synthesizes small RNA primers for the Okazaki fragments made during discontinuous DNA replication.</text>
</comment>
<evidence type="ECO:0000256" key="5">
    <source>
        <dbReference type="ARBA" id="ARBA00022723"/>
    </source>
</evidence>
<dbReference type="Pfam" id="PF26466">
    <property type="entry name" value="DNA_primase_lrg_N"/>
    <property type="match status" value="1"/>
</dbReference>
<proteinExistence type="inferred from homology"/>
<dbReference type="CDD" id="cd07322">
    <property type="entry name" value="PriL_PriS_Eukaryotic"/>
    <property type="match status" value="1"/>
</dbReference>
<name>A0A1E3PV01_LIPST</name>
<dbReference type="Proteomes" id="UP000094385">
    <property type="component" value="Unassembled WGS sequence"/>
</dbReference>
<evidence type="ECO:0000256" key="10">
    <source>
        <dbReference type="PIRSR" id="PIRSR009449-1"/>
    </source>
</evidence>